<name>A0A1W6ZQM9_9HYPH</name>
<dbReference type="PRINTS" id="PR00455">
    <property type="entry name" value="HTHTETR"/>
</dbReference>
<keyword evidence="6" id="KW-1185">Reference proteome</keyword>
<dbReference type="InterPro" id="IPR009057">
    <property type="entry name" value="Homeodomain-like_sf"/>
</dbReference>
<keyword evidence="2" id="KW-0238">DNA-binding</keyword>
<dbReference type="AlphaFoldDB" id="A0A1W6ZQM9"/>
<sequence>MDERTTPERILDAAEMLFAEDGLHAVSVRQIAAAADVPIGLITYHFGTKDGLYRAVFERRSPTIVEQRLTGLRIAEDEPDPGRRLELIVKALVLPMVRLRLLDEQSRFGRLMAREASDPNAFERGIIPQIFDPVAQEVVAALSRALPDRSRTQIYWGYQFMLGALVFLMSDTGRIERLSGGLCRSQDAETVSRYLVPFLTAALRDGLAATPPGDDAPSKTIRKQQSVTKGRKHETRHVRPAKRQTAGGRSGR</sequence>
<dbReference type="Pfam" id="PF00440">
    <property type="entry name" value="TetR_N"/>
    <property type="match status" value="1"/>
</dbReference>
<dbReference type="Pfam" id="PF17939">
    <property type="entry name" value="TetR_C_30"/>
    <property type="match status" value="1"/>
</dbReference>
<protein>
    <submittedName>
        <fullName evidence="5">Uncharacterized protein</fullName>
    </submittedName>
</protein>
<dbReference type="GO" id="GO:0000976">
    <property type="term" value="F:transcription cis-regulatory region binding"/>
    <property type="evidence" value="ECO:0007669"/>
    <property type="project" value="TreeGrafter"/>
</dbReference>
<keyword evidence="3" id="KW-0804">Transcription</keyword>
<proteinExistence type="predicted"/>
<gene>
    <name evidence="5" type="ORF">CAK95_11510</name>
</gene>
<evidence type="ECO:0000256" key="1">
    <source>
        <dbReference type="ARBA" id="ARBA00023015"/>
    </source>
</evidence>
<evidence type="ECO:0000313" key="5">
    <source>
        <dbReference type="EMBL" id="ARP99642.1"/>
    </source>
</evidence>
<evidence type="ECO:0000256" key="2">
    <source>
        <dbReference type="ARBA" id="ARBA00023125"/>
    </source>
</evidence>
<dbReference type="Proteomes" id="UP000194137">
    <property type="component" value="Chromosome"/>
</dbReference>
<dbReference type="EMBL" id="CP021112">
    <property type="protein sequence ID" value="ARP99642.1"/>
    <property type="molecule type" value="Genomic_DNA"/>
</dbReference>
<dbReference type="InterPro" id="IPR050109">
    <property type="entry name" value="HTH-type_TetR-like_transc_reg"/>
</dbReference>
<dbReference type="GO" id="GO:0003700">
    <property type="term" value="F:DNA-binding transcription factor activity"/>
    <property type="evidence" value="ECO:0007669"/>
    <property type="project" value="TreeGrafter"/>
</dbReference>
<dbReference type="PANTHER" id="PTHR30055:SF234">
    <property type="entry name" value="HTH-TYPE TRANSCRIPTIONAL REGULATOR BETI"/>
    <property type="match status" value="1"/>
</dbReference>
<dbReference type="RefSeq" id="WP_086088050.1">
    <property type="nucleotide sequence ID" value="NZ_CP021112.1"/>
</dbReference>
<feature type="region of interest" description="Disordered" evidence="4">
    <location>
        <begin position="208"/>
        <end position="252"/>
    </location>
</feature>
<dbReference type="InterPro" id="IPR036271">
    <property type="entry name" value="Tet_transcr_reg_TetR-rel_C_sf"/>
</dbReference>
<dbReference type="STRING" id="1235591.CAK95_11510"/>
<dbReference type="SUPFAM" id="SSF46689">
    <property type="entry name" value="Homeodomain-like"/>
    <property type="match status" value="1"/>
</dbReference>
<evidence type="ECO:0000313" key="6">
    <source>
        <dbReference type="Proteomes" id="UP000194137"/>
    </source>
</evidence>
<reference evidence="5 6" key="1">
    <citation type="submission" date="2017-05" db="EMBL/GenBank/DDBJ databases">
        <title>Full genome sequence of Pseudorhodoplanes sinuspersici.</title>
        <authorList>
            <person name="Dastgheib S.M.M."/>
            <person name="Shavandi M."/>
            <person name="Tirandaz H."/>
        </authorList>
    </citation>
    <scope>NUCLEOTIDE SEQUENCE [LARGE SCALE GENOMIC DNA]</scope>
    <source>
        <strain evidence="5 6">RIPI110</strain>
    </source>
</reference>
<dbReference type="OrthoDB" id="2356263at2"/>
<organism evidence="5 6">
    <name type="scientific">Pseudorhodoplanes sinuspersici</name>
    <dbReference type="NCBI Taxonomy" id="1235591"/>
    <lineage>
        <taxon>Bacteria</taxon>
        <taxon>Pseudomonadati</taxon>
        <taxon>Pseudomonadota</taxon>
        <taxon>Alphaproteobacteria</taxon>
        <taxon>Hyphomicrobiales</taxon>
        <taxon>Pseudorhodoplanes</taxon>
    </lineage>
</organism>
<dbReference type="InterPro" id="IPR041586">
    <property type="entry name" value="PsrA_TetR_C"/>
</dbReference>
<feature type="compositionally biased region" description="Basic residues" evidence="4">
    <location>
        <begin position="229"/>
        <end position="242"/>
    </location>
</feature>
<dbReference type="KEGG" id="psin:CAK95_11510"/>
<keyword evidence="1" id="KW-0805">Transcription regulation</keyword>
<dbReference type="SUPFAM" id="SSF48498">
    <property type="entry name" value="Tetracyclin repressor-like, C-terminal domain"/>
    <property type="match status" value="1"/>
</dbReference>
<dbReference type="InterPro" id="IPR001647">
    <property type="entry name" value="HTH_TetR"/>
</dbReference>
<dbReference type="PROSITE" id="PS50977">
    <property type="entry name" value="HTH_TETR_2"/>
    <property type="match status" value="1"/>
</dbReference>
<accession>A0A1W6ZQM9</accession>
<dbReference type="Gene3D" id="1.10.357.10">
    <property type="entry name" value="Tetracycline Repressor, domain 2"/>
    <property type="match status" value="1"/>
</dbReference>
<dbReference type="PANTHER" id="PTHR30055">
    <property type="entry name" value="HTH-TYPE TRANSCRIPTIONAL REGULATOR RUTR"/>
    <property type="match status" value="1"/>
</dbReference>
<evidence type="ECO:0000256" key="4">
    <source>
        <dbReference type="SAM" id="MobiDB-lite"/>
    </source>
</evidence>
<evidence type="ECO:0000256" key="3">
    <source>
        <dbReference type="ARBA" id="ARBA00023163"/>
    </source>
</evidence>